<dbReference type="Gene3D" id="4.10.1000.10">
    <property type="entry name" value="Zinc finger, CCCH-type"/>
    <property type="match status" value="1"/>
</dbReference>
<evidence type="ECO:0000256" key="5">
    <source>
        <dbReference type="SAM" id="MobiDB-lite"/>
    </source>
</evidence>
<reference evidence="7" key="1">
    <citation type="submission" date="2023-11" db="EMBL/GenBank/DDBJ databases">
        <title>Genome assemblies of two species of porcelain crab, Petrolisthes cinctipes and Petrolisthes manimaculis (Anomura: Porcellanidae).</title>
        <authorList>
            <person name="Angst P."/>
        </authorList>
    </citation>
    <scope>NUCLEOTIDE SEQUENCE</scope>
    <source>
        <strain evidence="7">PB745_02</strain>
        <tissue evidence="7">Gill</tissue>
    </source>
</reference>
<evidence type="ECO:0000313" key="7">
    <source>
        <dbReference type="EMBL" id="KAK4328361.1"/>
    </source>
</evidence>
<feature type="compositionally biased region" description="Polar residues" evidence="5">
    <location>
        <begin position="140"/>
        <end position="150"/>
    </location>
</feature>
<feature type="region of interest" description="Disordered" evidence="5">
    <location>
        <begin position="247"/>
        <end position="286"/>
    </location>
</feature>
<feature type="domain" description="C3H1-type" evidence="6">
    <location>
        <begin position="153"/>
        <end position="183"/>
    </location>
</feature>
<evidence type="ECO:0000259" key="6">
    <source>
        <dbReference type="PROSITE" id="PS50103"/>
    </source>
</evidence>
<keyword evidence="1 4" id="KW-0479">Metal-binding</keyword>
<proteinExistence type="predicted"/>
<dbReference type="InterPro" id="IPR011011">
    <property type="entry name" value="Znf_FYVE_PHD"/>
</dbReference>
<feature type="region of interest" description="Disordered" evidence="5">
    <location>
        <begin position="91"/>
        <end position="150"/>
    </location>
</feature>
<gene>
    <name evidence="7" type="ORF">Pmani_001234</name>
</gene>
<evidence type="ECO:0000313" key="8">
    <source>
        <dbReference type="Proteomes" id="UP001292094"/>
    </source>
</evidence>
<keyword evidence="8" id="KW-1185">Reference proteome</keyword>
<feature type="compositionally biased region" description="Polar residues" evidence="5">
    <location>
        <begin position="93"/>
        <end position="115"/>
    </location>
</feature>
<dbReference type="PROSITE" id="PS01359">
    <property type="entry name" value="ZF_PHD_1"/>
    <property type="match status" value="1"/>
</dbReference>
<dbReference type="InterPro" id="IPR000571">
    <property type="entry name" value="Znf_CCCH"/>
</dbReference>
<dbReference type="AlphaFoldDB" id="A0AAE1QKY8"/>
<feature type="zinc finger region" description="C3H1-type" evidence="4">
    <location>
        <begin position="153"/>
        <end position="183"/>
    </location>
</feature>
<dbReference type="EMBL" id="JAWZYT010000083">
    <property type="protein sequence ID" value="KAK4328361.1"/>
    <property type="molecule type" value="Genomic_DNA"/>
</dbReference>
<protein>
    <recommendedName>
        <fullName evidence="6">C3H1-type domain-containing protein</fullName>
    </recommendedName>
</protein>
<evidence type="ECO:0000256" key="4">
    <source>
        <dbReference type="PROSITE-ProRule" id="PRU00723"/>
    </source>
</evidence>
<evidence type="ECO:0000256" key="2">
    <source>
        <dbReference type="ARBA" id="ARBA00022771"/>
    </source>
</evidence>
<dbReference type="GO" id="GO:0008270">
    <property type="term" value="F:zinc ion binding"/>
    <property type="evidence" value="ECO:0007669"/>
    <property type="project" value="UniProtKB-KW"/>
</dbReference>
<dbReference type="PROSITE" id="PS50103">
    <property type="entry name" value="ZF_C3H1"/>
    <property type="match status" value="1"/>
</dbReference>
<dbReference type="Proteomes" id="UP001292094">
    <property type="component" value="Unassembled WGS sequence"/>
</dbReference>
<keyword evidence="3 4" id="KW-0862">Zinc</keyword>
<evidence type="ECO:0000256" key="3">
    <source>
        <dbReference type="ARBA" id="ARBA00022833"/>
    </source>
</evidence>
<feature type="compositionally biased region" description="Basic and acidic residues" evidence="5">
    <location>
        <begin position="253"/>
        <end position="274"/>
    </location>
</feature>
<dbReference type="SUPFAM" id="SSF57903">
    <property type="entry name" value="FYVE/PHD zinc finger"/>
    <property type="match status" value="1"/>
</dbReference>
<organism evidence="7 8">
    <name type="scientific">Petrolisthes manimaculis</name>
    <dbReference type="NCBI Taxonomy" id="1843537"/>
    <lineage>
        <taxon>Eukaryota</taxon>
        <taxon>Metazoa</taxon>
        <taxon>Ecdysozoa</taxon>
        <taxon>Arthropoda</taxon>
        <taxon>Crustacea</taxon>
        <taxon>Multicrustacea</taxon>
        <taxon>Malacostraca</taxon>
        <taxon>Eumalacostraca</taxon>
        <taxon>Eucarida</taxon>
        <taxon>Decapoda</taxon>
        <taxon>Pleocyemata</taxon>
        <taxon>Anomura</taxon>
        <taxon>Galatheoidea</taxon>
        <taxon>Porcellanidae</taxon>
        <taxon>Petrolisthes</taxon>
    </lineage>
</organism>
<accession>A0AAE1QKY8</accession>
<sequence length="286" mass="32747">MLEEEQHLPPADTSCTVCNNICTLECLKCQKCKSSVHIDCFYLPVYAIVNFFNTRSQYTCAECVHKHLGEQSDRLFAQVYSLLEKEREAKQTFAESVDTQTPADQSTRNSQTTASDQRDSDSLGVTQTESDSEHHKVNQEESQTARNNAGQKRTHRKVCYFYKHNKCKFGRKGVNCPYAHPRLCNKYKVNGCDPVKGCKEGERCNFLHPPICNGSKTKRVCLNTECKRLHLNGTRRNPSNNVAVEQRAQQQQHQEHQQQQKQAVEKRENNEHQTTKCLAESSLDYG</sequence>
<keyword evidence="2 4" id="KW-0863">Zinc-finger</keyword>
<comment type="caution">
    <text evidence="7">The sequence shown here is derived from an EMBL/GenBank/DDBJ whole genome shotgun (WGS) entry which is preliminary data.</text>
</comment>
<dbReference type="InterPro" id="IPR019786">
    <property type="entry name" value="Zinc_finger_PHD-type_CS"/>
</dbReference>
<evidence type="ECO:0000256" key="1">
    <source>
        <dbReference type="ARBA" id="ARBA00022723"/>
    </source>
</evidence>
<name>A0AAE1QKY8_9EUCA</name>